<dbReference type="PROSITE" id="PS50863">
    <property type="entry name" value="B3"/>
    <property type="match status" value="1"/>
</dbReference>
<dbReference type="GO" id="GO:0005634">
    <property type="term" value="C:nucleus"/>
    <property type="evidence" value="ECO:0007669"/>
    <property type="project" value="UniProtKB-SubCell"/>
</dbReference>
<dbReference type="SMART" id="SM01019">
    <property type="entry name" value="B3"/>
    <property type="match status" value="1"/>
</dbReference>
<evidence type="ECO:0000256" key="3">
    <source>
        <dbReference type="ARBA" id="ARBA00023125"/>
    </source>
</evidence>
<dbReference type="SUPFAM" id="SSF101936">
    <property type="entry name" value="DNA-binding pseudobarrel domain"/>
    <property type="match status" value="1"/>
</dbReference>
<dbReference type="FunCoup" id="A0A2G5FB08">
    <property type="interactions" value="53"/>
</dbReference>
<evidence type="ECO:0000256" key="6">
    <source>
        <dbReference type="SAM" id="MobiDB-lite"/>
    </source>
</evidence>
<feature type="region of interest" description="Disordered" evidence="6">
    <location>
        <begin position="233"/>
        <end position="296"/>
    </location>
</feature>
<reference evidence="8 9" key="1">
    <citation type="submission" date="2017-09" db="EMBL/GenBank/DDBJ databases">
        <title>WGS assembly of Aquilegia coerulea Goldsmith.</title>
        <authorList>
            <person name="Hodges S."/>
            <person name="Kramer E."/>
            <person name="Nordborg M."/>
            <person name="Tomkins J."/>
            <person name="Borevitz J."/>
            <person name="Derieg N."/>
            <person name="Yan J."/>
            <person name="Mihaltcheva S."/>
            <person name="Hayes R.D."/>
            <person name="Rokhsar D."/>
        </authorList>
    </citation>
    <scope>NUCLEOTIDE SEQUENCE [LARGE SCALE GENOMIC DNA]</scope>
    <source>
        <strain evidence="9">cv. Goldsmith</strain>
    </source>
</reference>
<proteinExistence type="predicted"/>
<evidence type="ECO:0000313" key="9">
    <source>
        <dbReference type="Proteomes" id="UP000230069"/>
    </source>
</evidence>
<name>A0A2G5FB08_AQUCA</name>
<dbReference type="InterPro" id="IPR015300">
    <property type="entry name" value="DNA-bd_pseudobarrel_sf"/>
</dbReference>
<keyword evidence="9" id="KW-1185">Reference proteome</keyword>
<accession>A0A2G5FB08</accession>
<dbReference type="STRING" id="218851.A0A2G5FB08"/>
<keyword evidence="5" id="KW-0539">Nucleus</keyword>
<keyword evidence="4" id="KW-0804">Transcription</keyword>
<feature type="domain" description="TF-B3" evidence="7">
    <location>
        <begin position="132"/>
        <end position="223"/>
    </location>
</feature>
<dbReference type="PANTHER" id="PTHR31391">
    <property type="entry name" value="B3 DOMAIN-CONTAINING PROTEIN OS11G0197600-RELATED"/>
    <property type="match status" value="1"/>
</dbReference>
<keyword evidence="3" id="KW-0238">DNA-binding</keyword>
<feature type="compositionally biased region" description="Polar residues" evidence="6">
    <location>
        <begin position="266"/>
        <end position="282"/>
    </location>
</feature>
<evidence type="ECO:0000313" key="8">
    <source>
        <dbReference type="EMBL" id="PIA65110.1"/>
    </source>
</evidence>
<dbReference type="Pfam" id="PF02362">
    <property type="entry name" value="B3"/>
    <property type="match status" value="1"/>
</dbReference>
<evidence type="ECO:0000256" key="1">
    <source>
        <dbReference type="ARBA" id="ARBA00004123"/>
    </source>
</evidence>
<evidence type="ECO:0000256" key="4">
    <source>
        <dbReference type="ARBA" id="ARBA00023163"/>
    </source>
</evidence>
<comment type="subcellular location">
    <subcellularLocation>
        <location evidence="1">Nucleus</location>
    </subcellularLocation>
</comment>
<dbReference type="OrthoDB" id="1909330at2759"/>
<evidence type="ECO:0000256" key="5">
    <source>
        <dbReference type="ARBA" id="ARBA00023242"/>
    </source>
</evidence>
<dbReference type="AlphaFoldDB" id="A0A2G5FB08"/>
<dbReference type="EMBL" id="KZ305018">
    <property type="protein sequence ID" value="PIA65110.1"/>
    <property type="molecule type" value="Genomic_DNA"/>
</dbReference>
<dbReference type="InParanoid" id="A0A2G5FB08"/>
<sequence>MVRIRKNKLHNINNNNNNNNNVFEEIPKQESLDEINKEELPVEKPELKIGNTIDDLVEVRRSSRARKLICFDSEEIDTEFSRPLKRLKSSSWQRYSARPLNEIKFASDEERAYAIQCAENFQRNLLSGYPCFIKSMVRTQVYSCFWLGIPTEFCQNHLPSDDVTIVLEDEDGLEYNSVYLADRKGLSGGWRAFALAHKLDDGDALVFELTEPRRLEIYIFKAFELHTRKVVKNSDKKANSDKTTSKNRETKDTKNSNKKAAKLNQDENSAVENDYPSTSSKAHTGGDGLKTAASRSNEGISVLEEALQSYEDSEGSVSSMVPREGLCKGERDQTSCRITATGGWKRTDFCCNEQTFESREDGKSCEGGGSSVSPLVQLSDDLWFGKKEIRTKFFRRKRT</sequence>
<organism evidence="8 9">
    <name type="scientific">Aquilegia coerulea</name>
    <name type="common">Rocky mountain columbine</name>
    <dbReference type="NCBI Taxonomy" id="218851"/>
    <lineage>
        <taxon>Eukaryota</taxon>
        <taxon>Viridiplantae</taxon>
        <taxon>Streptophyta</taxon>
        <taxon>Embryophyta</taxon>
        <taxon>Tracheophyta</taxon>
        <taxon>Spermatophyta</taxon>
        <taxon>Magnoliopsida</taxon>
        <taxon>Ranunculales</taxon>
        <taxon>Ranunculaceae</taxon>
        <taxon>Thalictroideae</taxon>
        <taxon>Aquilegia</taxon>
    </lineage>
</organism>
<gene>
    <name evidence="8" type="ORF">AQUCO_00100536v1</name>
</gene>
<keyword evidence="2" id="KW-0805">Transcription regulation</keyword>
<dbReference type="GO" id="GO:0003677">
    <property type="term" value="F:DNA binding"/>
    <property type="evidence" value="ECO:0007669"/>
    <property type="project" value="UniProtKB-KW"/>
</dbReference>
<dbReference type="Gene3D" id="2.40.330.10">
    <property type="entry name" value="DNA-binding pseudobarrel domain"/>
    <property type="match status" value="1"/>
</dbReference>
<dbReference type="InterPro" id="IPR044837">
    <property type="entry name" value="REM16-like"/>
</dbReference>
<feature type="compositionally biased region" description="Basic and acidic residues" evidence="6">
    <location>
        <begin position="233"/>
        <end position="255"/>
    </location>
</feature>
<dbReference type="CDD" id="cd10017">
    <property type="entry name" value="B3_DNA"/>
    <property type="match status" value="1"/>
</dbReference>
<dbReference type="InterPro" id="IPR003340">
    <property type="entry name" value="B3_DNA-bd"/>
</dbReference>
<protein>
    <recommendedName>
        <fullName evidence="7">TF-B3 domain-containing protein</fullName>
    </recommendedName>
</protein>
<dbReference type="Proteomes" id="UP000230069">
    <property type="component" value="Unassembled WGS sequence"/>
</dbReference>
<evidence type="ECO:0000256" key="2">
    <source>
        <dbReference type="ARBA" id="ARBA00023015"/>
    </source>
</evidence>
<dbReference type="PANTHER" id="PTHR31391:SF3">
    <property type="entry name" value="B3 DOMAIN-CONTAINING PROTEIN OS05G0481400"/>
    <property type="match status" value="1"/>
</dbReference>
<evidence type="ECO:0000259" key="7">
    <source>
        <dbReference type="PROSITE" id="PS50863"/>
    </source>
</evidence>